<dbReference type="NCBIfam" id="TIGR02532">
    <property type="entry name" value="IV_pilin_GFxxxE"/>
    <property type="match status" value="1"/>
</dbReference>
<keyword evidence="1" id="KW-0472">Membrane</keyword>
<keyword evidence="1" id="KW-0812">Transmembrane</keyword>
<dbReference type="NCBIfam" id="TIGR02523">
    <property type="entry name" value="type_IV_pilV"/>
    <property type="match status" value="1"/>
</dbReference>
<sequence>MPVGKQNQQRGFSLIEALIALVVLSIGLIGVAAMQLKALQSANAGYQRSVASVAAVDAQERLWANLASLEKGQNCKDINAFAVQSGWREDWFYGGDSTPLRNAIVAQSGIEPDSGNDKCQFTVTLVLGEDNNDKLDYIFSLPFLESSP</sequence>
<dbReference type="Pfam" id="PF07963">
    <property type="entry name" value="N_methyl"/>
    <property type="match status" value="1"/>
</dbReference>
<evidence type="ECO:0000313" key="3">
    <source>
        <dbReference type="Proteomes" id="UP001320609"/>
    </source>
</evidence>
<keyword evidence="3" id="KW-1185">Reference proteome</keyword>
<dbReference type="EMBL" id="JAKVTW010000005">
    <property type="protein sequence ID" value="MCH4811662.1"/>
    <property type="molecule type" value="Genomic_DNA"/>
</dbReference>
<evidence type="ECO:0000256" key="1">
    <source>
        <dbReference type="SAM" id="Phobius"/>
    </source>
</evidence>
<keyword evidence="1" id="KW-1133">Transmembrane helix</keyword>
<dbReference type="Proteomes" id="UP001320609">
    <property type="component" value="Unassembled WGS sequence"/>
</dbReference>
<dbReference type="RefSeq" id="WP_240718031.1">
    <property type="nucleotide sequence ID" value="NZ_JAKVTW010000005.1"/>
</dbReference>
<accession>A0ABS9S6C6</accession>
<dbReference type="InterPro" id="IPR013362">
    <property type="entry name" value="Pilus_4_PilV"/>
</dbReference>
<protein>
    <submittedName>
        <fullName evidence="2">Type IV pilus modification protein PilV</fullName>
    </submittedName>
</protein>
<organism evidence="2 3">
    <name type="scientific">Vreelandella neptunia</name>
    <dbReference type="NCBI Taxonomy" id="115551"/>
    <lineage>
        <taxon>Bacteria</taxon>
        <taxon>Pseudomonadati</taxon>
        <taxon>Pseudomonadota</taxon>
        <taxon>Gammaproteobacteria</taxon>
        <taxon>Oceanospirillales</taxon>
        <taxon>Halomonadaceae</taxon>
        <taxon>Vreelandella</taxon>
    </lineage>
</organism>
<gene>
    <name evidence="2" type="primary">pilV</name>
    <name evidence="2" type="ORF">MLE19_09985</name>
</gene>
<dbReference type="InterPro" id="IPR012902">
    <property type="entry name" value="N_methyl_site"/>
</dbReference>
<name>A0ABS9S6C6_9GAMM</name>
<feature type="transmembrane region" description="Helical" evidence="1">
    <location>
        <begin position="12"/>
        <end position="34"/>
    </location>
</feature>
<comment type="caution">
    <text evidence="2">The sequence shown here is derived from an EMBL/GenBank/DDBJ whole genome shotgun (WGS) entry which is preliminary data.</text>
</comment>
<evidence type="ECO:0000313" key="2">
    <source>
        <dbReference type="EMBL" id="MCH4811662.1"/>
    </source>
</evidence>
<dbReference type="PROSITE" id="PS00409">
    <property type="entry name" value="PROKAR_NTER_METHYL"/>
    <property type="match status" value="1"/>
</dbReference>
<reference evidence="2 3" key="1">
    <citation type="submission" date="2022-03" db="EMBL/GenBank/DDBJ databases">
        <title>Genomic signatures underlying metal tolerance in selected Arctic bacterial isolates.</title>
        <authorList>
            <person name="Thomas F.A."/>
            <person name="Venkatachalam S."/>
            <person name="Krishnan K.P."/>
        </authorList>
    </citation>
    <scope>NUCLEOTIDE SEQUENCE [LARGE SCALE GENOMIC DNA]</scope>
    <source>
        <strain evidence="2 3">HM116</strain>
    </source>
</reference>
<proteinExistence type="predicted"/>